<proteinExistence type="inferred from homology"/>
<dbReference type="InterPro" id="IPR029479">
    <property type="entry name" value="Nitroreductase"/>
</dbReference>
<dbReference type="Pfam" id="PF00881">
    <property type="entry name" value="Nitroreductase"/>
    <property type="match status" value="2"/>
</dbReference>
<evidence type="ECO:0000259" key="3">
    <source>
        <dbReference type="Pfam" id="PF00881"/>
    </source>
</evidence>
<gene>
    <name evidence="4" type="ORF">HMPREF0673_02826</name>
</gene>
<organism evidence="4 5">
    <name type="scientific">Leyella stercorea DSM 18206</name>
    <dbReference type="NCBI Taxonomy" id="1002367"/>
    <lineage>
        <taxon>Bacteria</taxon>
        <taxon>Pseudomonadati</taxon>
        <taxon>Bacteroidota</taxon>
        <taxon>Bacteroidia</taxon>
        <taxon>Bacteroidales</taxon>
        <taxon>Prevotellaceae</taxon>
        <taxon>Leyella</taxon>
    </lineage>
</organism>
<accession>G6B1Q1</accession>
<dbReference type="AlphaFoldDB" id="G6B1Q1"/>
<dbReference type="SUPFAM" id="SSF55469">
    <property type="entry name" value="FMN-dependent nitroreductase-like"/>
    <property type="match status" value="1"/>
</dbReference>
<dbReference type="InterPro" id="IPR000415">
    <property type="entry name" value="Nitroreductase-like"/>
</dbReference>
<evidence type="ECO:0000313" key="4">
    <source>
        <dbReference type="EMBL" id="EHJ36156.1"/>
    </source>
</evidence>
<dbReference type="eggNOG" id="COG0778">
    <property type="taxonomic scope" value="Bacteria"/>
</dbReference>
<dbReference type="PATRIC" id="fig|1002367.3.peg.2280"/>
<comment type="caution">
    <text evidence="4">The sequence shown here is derived from an EMBL/GenBank/DDBJ whole genome shotgun (WGS) entry which is preliminary data.</text>
</comment>
<feature type="domain" description="Nitroreductase" evidence="3">
    <location>
        <begin position="14"/>
        <end position="76"/>
    </location>
</feature>
<name>G6B1Q1_9BACT</name>
<evidence type="ECO:0000256" key="2">
    <source>
        <dbReference type="ARBA" id="ARBA00023002"/>
    </source>
</evidence>
<comment type="similarity">
    <text evidence="1">Belongs to the nitroreductase family.</text>
</comment>
<reference evidence="4 5" key="1">
    <citation type="submission" date="2011-08" db="EMBL/GenBank/DDBJ databases">
        <authorList>
            <person name="Weinstock G."/>
            <person name="Sodergren E."/>
            <person name="Clifton S."/>
            <person name="Fulton L."/>
            <person name="Fulton B."/>
            <person name="Courtney L."/>
            <person name="Fronick C."/>
            <person name="Harrison M."/>
            <person name="Strong C."/>
            <person name="Farmer C."/>
            <person name="Delahaunty K."/>
            <person name="Markovic C."/>
            <person name="Hall O."/>
            <person name="Minx P."/>
            <person name="Tomlinson C."/>
            <person name="Mitreva M."/>
            <person name="Hou S."/>
            <person name="Chen J."/>
            <person name="Wollam A."/>
            <person name="Pepin K.H."/>
            <person name="Johnson M."/>
            <person name="Bhonagiri V."/>
            <person name="Zhang X."/>
            <person name="Suruliraj S."/>
            <person name="Warren W."/>
            <person name="Chinwalla A."/>
            <person name="Mardis E.R."/>
            <person name="Wilson R.K."/>
        </authorList>
    </citation>
    <scope>NUCLEOTIDE SEQUENCE [LARGE SCALE GENOMIC DNA]</scope>
    <source>
        <strain evidence="4 5">DSM 18206</strain>
    </source>
</reference>
<feature type="domain" description="Nitroreductase" evidence="3">
    <location>
        <begin position="78"/>
        <end position="159"/>
    </location>
</feature>
<sequence length="179" mass="19816">MDKNNMNETLNVLETRRSVRGFDPERMPSDELIEQVVRAGEYAPTGRGMQSPRIVVVTNKAVRDKLSQLNAEVMGVESDPFYGAPVIILVLADRARPTYIYDGSLVMGNLMNAAHAVGLGSCWIHRAHEVFDSVEGKLLLASWGIEGDYEGIGHVALGYALKEPAEAKPRKDDYTIWVK</sequence>
<evidence type="ECO:0000313" key="5">
    <source>
        <dbReference type="Proteomes" id="UP000004407"/>
    </source>
</evidence>
<dbReference type="HOGENOM" id="CLU_070764_7_0_10"/>
<dbReference type="Proteomes" id="UP000004407">
    <property type="component" value="Unassembled WGS sequence"/>
</dbReference>
<dbReference type="GO" id="GO:0016491">
    <property type="term" value="F:oxidoreductase activity"/>
    <property type="evidence" value="ECO:0007669"/>
    <property type="project" value="UniProtKB-KW"/>
</dbReference>
<evidence type="ECO:0000256" key="1">
    <source>
        <dbReference type="ARBA" id="ARBA00007118"/>
    </source>
</evidence>
<dbReference type="PANTHER" id="PTHR43673:SF10">
    <property type="entry name" value="NADH DEHYDROGENASE_NAD(P)H NITROREDUCTASE XCC3605-RELATED"/>
    <property type="match status" value="1"/>
</dbReference>
<dbReference type="PANTHER" id="PTHR43673">
    <property type="entry name" value="NAD(P)H NITROREDUCTASE YDGI-RELATED"/>
    <property type="match status" value="1"/>
</dbReference>
<dbReference type="Gene3D" id="3.40.109.10">
    <property type="entry name" value="NADH Oxidase"/>
    <property type="match status" value="1"/>
</dbReference>
<dbReference type="CDD" id="cd02136">
    <property type="entry name" value="PnbA_NfnB-like"/>
    <property type="match status" value="1"/>
</dbReference>
<protein>
    <submittedName>
        <fullName evidence="4">Nitroreductase family protein</fullName>
    </submittedName>
</protein>
<keyword evidence="2" id="KW-0560">Oxidoreductase</keyword>
<dbReference type="EMBL" id="AFZZ01000248">
    <property type="protein sequence ID" value="EHJ36156.1"/>
    <property type="molecule type" value="Genomic_DNA"/>
</dbReference>